<evidence type="ECO:0000256" key="3">
    <source>
        <dbReference type="ARBA" id="ARBA00022833"/>
    </source>
</evidence>
<organism evidence="8">
    <name type="scientific">Chrysotila carterae</name>
    <name type="common">Marine alga</name>
    <name type="synonym">Syracosphaera carterae</name>
    <dbReference type="NCBI Taxonomy" id="13221"/>
    <lineage>
        <taxon>Eukaryota</taxon>
        <taxon>Haptista</taxon>
        <taxon>Haptophyta</taxon>
        <taxon>Prymnesiophyceae</taxon>
        <taxon>Isochrysidales</taxon>
        <taxon>Isochrysidaceae</taxon>
        <taxon>Chrysotila</taxon>
    </lineage>
</organism>
<proteinExistence type="predicted"/>
<dbReference type="PANTHER" id="PTHR46983:SF3">
    <property type="entry name" value="CHPADIPLOID STATE MAINTENANCE PROTEIN CHPA"/>
    <property type="match status" value="1"/>
</dbReference>
<keyword evidence="3" id="KW-0862">Zinc</keyword>
<evidence type="ECO:0000259" key="5">
    <source>
        <dbReference type="PROSITE" id="PS51401"/>
    </source>
</evidence>
<accession>A0A6S9RDH9</accession>
<feature type="domain" description="CHORD" evidence="5">
    <location>
        <begin position="237"/>
        <end position="296"/>
    </location>
</feature>
<dbReference type="Pfam" id="PF04968">
    <property type="entry name" value="CHORD"/>
    <property type="match status" value="2"/>
</dbReference>
<dbReference type="PROSITE" id="PS51401">
    <property type="entry name" value="CHORD"/>
    <property type="match status" value="2"/>
</dbReference>
<keyword evidence="1" id="KW-0479">Metal-binding</keyword>
<dbReference type="PANTHER" id="PTHR46983">
    <property type="entry name" value="CYSTEINE AND HISTIDINE-RICH DOMAIN-CONTAINING PROTEIN 1"/>
    <property type="match status" value="1"/>
</dbReference>
<dbReference type="EMBL" id="HBIZ01008057">
    <property type="protein sequence ID" value="CAE0752065.1"/>
    <property type="molecule type" value="Transcribed_RNA"/>
</dbReference>
<keyword evidence="2" id="KW-0677">Repeat</keyword>
<evidence type="ECO:0000313" key="7">
    <source>
        <dbReference type="EMBL" id="CAE0752065.1"/>
    </source>
</evidence>
<evidence type="ECO:0000256" key="2">
    <source>
        <dbReference type="ARBA" id="ARBA00022737"/>
    </source>
</evidence>
<dbReference type="GO" id="GO:0046872">
    <property type="term" value="F:metal ion binding"/>
    <property type="evidence" value="ECO:0007669"/>
    <property type="project" value="UniProtKB-KW"/>
</dbReference>
<dbReference type="EMBL" id="HBIZ01008058">
    <property type="protein sequence ID" value="CAE0752066.1"/>
    <property type="molecule type" value="Transcribed_RNA"/>
</dbReference>
<name>A0A6S9RDH9_CHRCT</name>
<reference evidence="8" key="1">
    <citation type="submission" date="2021-01" db="EMBL/GenBank/DDBJ databases">
        <authorList>
            <person name="Corre E."/>
            <person name="Pelletier E."/>
            <person name="Niang G."/>
            <person name="Scheremetjew M."/>
            <person name="Finn R."/>
            <person name="Kale V."/>
            <person name="Holt S."/>
            <person name="Cochrane G."/>
            <person name="Meng A."/>
            <person name="Brown T."/>
            <person name="Cohen L."/>
        </authorList>
    </citation>
    <scope>NUCLEOTIDE SEQUENCE</scope>
    <source>
        <strain evidence="8">CCMP645</strain>
    </source>
</reference>
<dbReference type="EMBL" id="HBIZ01008055">
    <property type="protein sequence ID" value="CAE0752063.1"/>
    <property type="molecule type" value="Transcribed_RNA"/>
</dbReference>
<evidence type="ECO:0000313" key="6">
    <source>
        <dbReference type="EMBL" id="CAE0752063.1"/>
    </source>
</evidence>
<dbReference type="InterPro" id="IPR039790">
    <property type="entry name" value="CHRD1"/>
</dbReference>
<dbReference type="InterPro" id="IPR007051">
    <property type="entry name" value="CHORD_dom"/>
</dbReference>
<evidence type="ECO:0000256" key="4">
    <source>
        <dbReference type="SAM" id="MobiDB-lite"/>
    </source>
</evidence>
<dbReference type="AlphaFoldDB" id="A0A6S9RDH9"/>
<feature type="region of interest" description="Disordered" evidence="4">
    <location>
        <begin position="195"/>
        <end position="232"/>
    </location>
</feature>
<sequence length="300" mass="33600">MKVYVIYDVQSAPASSHHKLAITLPAKWLDQSVDKVKDAFINAYNKKFPDSALAAEDMVLQVKDSSPFTHTSHKLLRSTDTPERSFEDKAEVRVVPKPVATASQDKTPRCKNYGCQCEFDESSNHEAACRHHKSPPVFHDTRKWWSCCEGTKVYSFDELFQIPGCQVGAHSLQPPPQEVERKAAISEATSKALKMHEEAEKPVQGRAPPPTQVFKPSEPPEKKQPNRPPLPVGRARCRHYGCQNEYATADNGESACRYHAQAPVFHEGTKSWPCCNVKKWDFDEFLAVPGCCTGPHEPSD</sequence>
<dbReference type="Gene3D" id="4.10.1130.20">
    <property type="match status" value="2"/>
</dbReference>
<protein>
    <recommendedName>
        <fullName evidence="5">CHORD domain-containing protein</fullName>
    </recommendedName>
</protein>
<evidence type="ECO:0000313" key="8">
    <source>
        <dbReference type="EMBL" id="CAE0752066.1"/>
    </source>
</evidence>
<evidence type="ECO:0000256" key="1">
    <source>
        <dbReference type="ARBA" id="ARBA00022723"/>
    </source>
</evidence>
<feature type="domain" description="CHORD" evidence="5">
    <location>
        <begin position="110"/>
        <end position="170"/>
    </location>
</feature>
<gene>
    <name evidence="6" type="ORF">PCAR00345_LOCUS4648</name>
    <name evidence="7" type="ORF">PCAR00345_LOCUS4650</name>
    <name evidence="8" type="ORF">PCAR00345_LOCUS4651</name>
</gene>